<evidence type="ECO:0000256" key="1">
    <source>
        <dbReference type="ARBA" id="ARBA00004651"/>
    </source>
</evidence>
<accession>A0A0X8FMF1</accession>
<gene>
    <name evidence="4" type="ORF">AWM75_08070</name>
</gene>
<dbReference type="Pfam" id="PF19300">
    <property type="entry name" value="BPD_transp_1_N"/>
    <property type="match status" value="1"/>
</dbReference>
<evidence type="ECO:0000313" key="4">
    <source>
        <dbReference type="EMBL" id="AMB99927.1"/>
    </source>
</evidence>
<organism evidence="4 5">
    <name type="scientific">Aerococcus urinaehominis</name>
    <dbReference type="NCBI Taxonomy" id="128944"/>
    <lineage>
        <taxon>Bacteria</taxon>
        <taxon>Bacillati</taxon>
        <taxon>Bacillota</taxon>
        <taxon>Bacilli</taxon>
        <taxon>Lactobacillales</taxon>
        <taxon>Aerococcaceae</taxon>
        <taxon>Aerococcus</taxon>
    </lineage>
</organism>
<reference evidence="5" key="2">
    <citation type="submission" date="2016-01" db="EMBL/GenBank/DDBJ databases">
        <title>Six Aerococcus type strain genome sequencing and assembly using PacBio and Illumina Hiseq.</title>
        <authorList>
            <person name="Carkaci D."/>
            <person name="Dargis R."/>
            <person name="Nielsen X.C."/>
            <person name="Skovgaard O."/>
            <person name="Fuursted K."/>
            <person name="Christensen J.J."/>
        </authorList>
    </citation>
    <scope>NUCLEOTIDE SEQUENCE [LARGE SCALE GENOMIC DNA]</scope>
    <source>
        <strain evidence="5">CCUG42038B</strain>
    </source>
</reference>
<sequence length="85" mass="9861">MKWLIKHFIELIVTLLAASLIIFMLLRQIPGDPLVRLYSQSGGLAIDQVIQSQALQEHKDALGMNLPLITQYWHWLYDILHFDFG</sequence>
<name>A0A0X8FMF1_9LACT</name>
<dbReference type="GO" id="GO:0005886">
    <property type="term" value="C:plasma membrane"/>
    <property type="evidence" value="ECO:0007669"/>
    <property type="project" value="UniProtKB-SubCell"/>
</dbReference>
<dbReference type="Proteomes" id="UP000062260">
    <property type="component" value="Chromosome"/>
</dbReference>
<keyword evidence="2" id="KW-0813">Transport</keyword>
<keyword evidence="3" id="KW-0472">Membrane</keyword>
<protein>
    <submittedName>
        <fullName evidence="4">Uncharacterized protein</fullName>
    </submittedName>
</protein>
<evidence type="ECO:0000256" key="3">
    <source>
        <dbReference type="ARBA" id="ARBA00022475"/>
    </source>
</evidence>
<dbReference type="PANTHER" id="PTHR43163:SF6">
    <property type="entry name" value="DIPEPTIDE TRANSPORT SYSTEM PERMEASE PROTEIN DPPB-RELATED"/>
    <property type="match status" value="1"/>
</dbReference>
<reference evidence="4 5" key="1">
    <citation type="journal article" date="2016" name="Genome Announc.">
        <title>Complete Genome Sequences of Aerococcus christensenii CCUG 28831T, Aerococcus sanguinicola CCUG 43001T, Aerococcus urinae CCUG 36881T, Aerococcus urinaeequi CCUG 28094T, Aerococcus urinaehominis CCUG 42038 BT, and Aerococcus viridans CCUG 4311T.</title>
        <authorList>
            <person name="Carkaci D."/>
            <person name="Dargis R."/>
            <person name="Nielsen X.C."/>
            <person name="Skovgaard O."/>
            <person name="Fuursted K."/>
            <person name="Christensen J.J."/>
        </authorList>
    </citation>
    <scope>NUCLEOTIDE SEQUENCE [LARGE SCALE GENOMIC DNA]</scope>
    <source>
        <strain evidence="4 5">CCUG42038B</strain>
    </source>
</reference>
<dbReference type="AlphaFoldDB" id="A0A0X8FMF1"/>
<dbReference type="EMBL" id="CP014163">
    <property type="protein sequence ID" value="AMB99927.1"/>
    <property type="molecule type" value="Genomic_DNA"/>
</dbReference>
<dbReference type="OrthoDB" id="9773683at2"/>
<evidence type="ECO:0000256" key="2">
    <source>
        <dbReference type="ARBA" id="ARBA00022448"/>
    </source>
</evidence>
<dbReference type="KEGG" id="auh:AWM75_08070"/>
<keyword evidence="5" id="KW-1185">Reference proteome</keyword>
<dbReference type="STRING" id="128944.AWM75_08070"/>
<evidence type="ECO:0000313" key="5">
    <source>
        <dbReference type="Proteomes" id="UP000062260"/>
    </source>
</evidence>
<proteinExistence type="predicted"/>
<dbReference type="InterPro" id="IPR045621">
    <property type="entry name" value="BPD_transp_1_N"/>
</dbReference>
<comment type="subcellular location">
    <subcellularLocation>
        <location evidence="1">Cell membrane</location>
        <topology evidence="1">Multi-pass membrane protein</topology>
    </subcellularLocation>
</comment>
<keyword evidence="3" id="KW-1003">Cell membrane</keyword>
<dbReference type="PANTHER" id="PTHR43163">
    <property type="entry name" value="DIPEPTIDE TRANSPORT SYSTEM PERMEASE PROTEIN DPPB-RELATED"/>
    <property type="match status" value="1"/>
</dbReference>
<dbReference type="RefSeq" id="WP_067980643.1">
    <property type="nucleotide sequence ID" value="NZ_CP014163.1"/>
</dbReference>